<evidence type="ECO:0000313" key="4">
    <source>
        <dbReference type="Proteomes" id="UP000594263"/>
    </source>
</evidence>
<name>A0A7N0U643_KALFE</name>
<sequence>MASSTSSSSSPLWAVLILVAPARMASAAYSNMNDHLEVAWGDGSYKEDGSRQTGPKHHSQPATRTTMPMLVSPPLPCHHPAKAQMVTPPRHLG</sequence>
<feature type="chain" id="PRO_5029888182" evidence="2">
    <location>
        <begin position="28"/>
        <end position="93"/>
    </location>
</feature>
<evidence type="ECO:0000313" key="3">
    <source>
        <dbReference type="EnsemblPlants" id="Kaladp0055s0205.1.v1.1.CDS.1"/>
    </source>
</evidence>
<proteinExistence type="predicted"/>
<dbReference type="Proteomes" id="UP000594263">
    <property type="component" value="Unplaced"/>
</dbReference>
<dbReference type="Gramene" id="Kaladp0055s0205.1.v1.1">
    <property type="protein sequence ID" value="Kaladp0055s0205.1.v1.1.CDS.1"/>
    <property type="gene ID" value="Kaladp0055s0205.v1.1"/>
</dbReference>
<keyword evidence="4" id="KW-1185">Reference proteome</keyword>
<protein>
    <submittedName>
        <fullName evidence="3">Uncharacterized protein</fullName>
    </submittedName>
</protein>
<evidence type="ECO:0000256" key="2">
    <source>
        <dbReference type="SAM" id="SignalP"/>
    </source>
</evidence>
<dbReference type="AlphaFoldDB" id="A0A7N0U643"/>
<keyword evidence="2" id="KW-0732">Signal</keyword>
<feature type="signal peptide" evidence="2">
    <location>
        <begin position="1"/>
        <end position="27"/>
    </location>
</feature>
<feature type="region of interest" description="Disordered" evidence="1">
    <location>
        <begin position="41"/>
        <end position="93"/>
    </location>
</feature>
<dbReference type="EnsemblPlants" id="Kaladp0055s0205.1.v1.1">
    <property type="protein sequence ID" value="Kaladp0055s0205.1.v1.1.CDS.1"/>
    <property type="gene ID" value="Kaladp0055s0205.v1.1"/>
</dbReference>
<accession>A0A7N0U643</accession>
<organism evidence="3 4">
    <name type="scientific">Kalanchoe fedtschenkoi</name>
    <name type="common">Lavender scallops</name>
    <name type="synonym">South American air plant</name>
    <dbReference type="NCBI Taxonomy" id="63787"/>
    <lineage>
        <taxon>Eukaryota</taxon>
        <taxon>Viridiplantae</taxon>
        <taxon>Streptophyta</taxon>
        <taxon>Embryophyta</taxon>
        <taxon>Tracheophyta</taxon>
        <taxon>Spermatophyta</taxon>
        <taxon>Magnoliopsida</taxon>
        <taxon>eudicotyledons</taxon>
        <taxon>Gunneridae</taxon>
        <taxon>Pentapetalae</taxon>
        <taxon>Saxifragales</taxon>
        <taxon>Crassulaceae</taxon>
        <taxon>Kalanchoe</taxon>
    </lineage>
</organism>
<reference evidence="3" key="1">
    <citation type="submission" date="2021-01" db="UniProtKB">
        <authorList>
            <consortium name="EnsemblPlants"/>
        </authorList>
    </citation>
    <scope>IDENTIFICATION</scope>
</reference>
<evidence type="ECO:0000256" key="1">
    <source>
        <dbReference type="SAM" id="MobiDB-lite"/>
    </source>
</evidence>